<evidence type="ECO:0000313" key="1">
    <source>
        <dbReference type="EMBL" id="CCH18602.1"/>
    </source>
</evidence>
<dbReference type="AlphaFoldDB" id="I0L455"/>
<sequence>MTIPAEVVSALVTEFQATIGRVVLGRGCRSA</sequence>
<comment type="caution">
    <text evidence="1">The sequence shown here is derived from an EMBL/GenBank/DDBJ whole genome shotgun (WGS) entry which is preliminary data.</text>
</comment>
<accession>I0L455</accession>
<reference evidence="2" key="1">
    <citation type="journal article" date="2012" name="J. Bacteriol.">
        <title>Genome Sequence of Micromonospora lupini Lupac 08, Isolated from Root Nodules of Lupinus angustifolius.</title>
        <authorList>
            <person name="Alonso-Vega P."/>
            <person name="Normand P."/>
            <person name="Bacigalupe R."/>
            <person name="Pujic P."/>
            <person name="Lajus A."/>
            <person name="Vallenet D."/>
            <person name="Carro L."/>
            <person name="Coll P."/>
            <person name="Trujillo M.E."/>
        </authorList>
    </citation>
    <scope>NUCLEOTIDE SEQUENCE [LARGE SCALE GENOMIC DNA]</scope>
    <source>
        <strain evidence="2">Lupac 08</strain>
    </source>
</reference>
<evidence type="ECO:0000313" key="2">
    <source>
        <dbReference type="Proteomes" id="UP000003448"/>
    </source>
</evidence>
<proteinExistence type="predicted"/>
<organism evidence="1 2">
    <name type="scientific">Micromonospora lupini str. Lupac 08</name>
    <dbReference type="NCBI Taxonomy" id="1150864"/>
    <lineage>
        <taxon>Bacteria</taxon>
        <taxon>Bacillati</taxon>
        <taxon>Actinomycetota</taxon>
        <taxon>Actinomycetes</taxon>
        <taxon>Micromonosporales</taxon>
        <taxon>Micromonosporaceae</taxon>
        <taxon>Micromonospora</taxon>
    </lineage>
</organism>
<name>I0L455_9ACTN</name>
<keyword evidence="2" id="KW-1185">Reference proteome</keyword>
<gene>
    <name evidence="1" type="ORF">MILUP08_43513</name>
</gene>
<dbReference type="EMBL" id="CAIE01000027">
    <property type="protein sequence ID" value="CCH18602.1"/>
    <property type="molecule type" value="Genomic_DNA"/>
</dbReference>
<dbReference type="Proteomes" id="UP000003448">
    <property type="component" value="Unassembled WGS sequence"/>
</dbReference>
<dbReference type="STRING" id="1150864.MILUP08_43513"/>
<protein>
    <submittedName>
        <fullName evidence="1">Uncharacterized protein</fullName>
    </submittedName>
</protein>